<feature type="binding site" evidence="4">
    <location>
        <position position="152"/>
    </location>
    <ligand>
        <name>molybdate</name>
        <dbReference type="ChEBI" id="CHEBI:36264"/>
    </ligand>
</feature>
<evidence type="ECO:0000256" key="3">
    <source>
        <dbReference type="ARBA" id="ARBA00022729"/>
    </source>
</evidence>
<comment type="caution">
    <text evidence="6">The sequence shown here is derived from an EMBL/GenBank/DDBJ whole genome shotgun (WGS) entry which is preliminary data.</text>
</comment>
<evidence type="ECO:0000313" key="6">
    <source>
        <dbReference type="EMBL" id="MCA9758775.1"/>
    </source>
</evidence>
<dbReference type="InterPro" id="IPR050682">
    <property type="entry name" value="ModA/WtpA"/>
</dbReference>
<dbReference type="PANTHER" id="PTHR30632:SF0">
    <property type="entry name" value="SULFATE-BINDING PROTEIN"/>
    <property type="match status" value="1"/>
</dbReference>
<reference evidence="6" key="1">
    <citation type="submission" date="2020-04" db="EMBL/GenBank/DDBJ databases">
        <authorList>
            <person name="Zhang T."/>
        </authorList>
    </citation>
    <scope>NUCLEOTIDE SEQUENCE</scope>
    <source>
        <strain evidence="6">HKST-UBA02</strain>
    </source>
</reference>
<dbReference type="EMBL" id="JAGQHS010000210">
    <property type="protein sequence ID" value="MCA9758775.1"/>
    <property type="molecule type" value="Genomic_DNA"/>
</dbReference>
<evidence type="ECO:0000256" key="4">
    <source>
        <dbReference type="PIRSR" id="PIRSR004846-1"/>
    </source>
</evidence>
<dbReference type="GO" id="GO:0030973">
    <property type="term" value="F:molybdate ion binding"/>
    <property type="evidence" value="ECO:0007669"/>
    <property type="project" value="TreeGrafter"/>
</dbReference>
<dbReference type="PIRSF" id="PIRSF004846">
    <property type="entry name" value="ModA"/>
    <property type="match status" value="1"/>
</dbReference>
<evidence type="ECO:0000256" key="1">
    <source>
        <dbReference type="ARBA" id="ARBA00009175"/>
    </source>
</evidence>
<protein>
    <submittedName>
        <fullName evidence="6">Molybdate ABC transporter substrate-binding protein</fullName>
    </submittedName>
</protein>
<feature type="binding site" evidence="4">
    <location>
        <position position="170"/>
    </location>
    <ligand>
        <name>molybdate</name>
        <dbReference type="ChEBI" id="CHEBI:36264"/>
    </ligand>
</feature>
<feature type="compositionally biased region" description="Polar residues" evidence="5">
    <location>
        <begin position="237"/>
        <end position="251"/>
    </location>
</feature>
<organism evidence="6 7">
    <name type="scientific">Eiseniibacteriota bacterium</name>
    <dbReference type="NCBI Taxonomy" id="2212470"/>
    <lineage>
        <taxon>Bacteria</taxon>
        <taxon>Candidatus Eiseniibacteriota</taxon>
    </lineage>
</organism>
<dbReference type="Gene3D" id="3.40.190.10">
    <property type="entry name" value="Periplasmic binding protein-like II"/>
    <property type="match status" value="2"/>
</dbReference>
<dbReference type="Proteomes" id="UP000739538">
    <property type="component" value="Unassembled WGS sequence"/>
</dbReference>
<comment type="similarity">
    <text evidence="1">Belongs to the bacterial solute-binding protein ModA family.</text>
</comment>
<keyword evidence="2 4" id="KW-0479">Metal-binding</keyword>
<reference evidence="6" key="2">
    <citation type="journal article" date="2021" name="Microbiome">
        <title>Successional dynamics and alternative stable states in a saline activated sludge microbial community over 9 years.</title>
        <authorList>
            <person name="Wang Y."/>
            <person name="Ye J."/>
            <person name="Ju F."/>
            <person name="Liu L."/>
            <person name="Boyd J.A."/>
            <person name="Deng Y."/>
            <person name="Parks D.H."/>
            <person name="Jiang X."/>
            <person name="Yin X."/>
            <person name="Woodcroft B.J."/>
            <person name="Tyson G.W."/>
            <person name="Hugenholtz P."/>
            <person name="Polz M.F."/>
            <person name="Zhang T."/>
        </authorList>
    </citation>
    <scope>NUCLEOTIDE SEQUENCE</scope>
    <source>
        <strain evidence="6">HKST-UBA02</strain>
    </source>
</reference>
<dbReference type="GO" id="GO:0015689">
    <property type="term" value="P:molybdate ion transport"/>
    <property type="evidence" value="ECO:0007669"/>
    <property type="project" value="InterPro"/>
</dbReference>
<accession>A0A956NKF5</accession>
<evidence type="ECO:0000256" key="2">
    <source>
        <dbReference type="ARBA" id="ARBA00022723"/>
    </source>
</evidence>
<dbReference type="SUPFAM" id="SSF53850">
    <property type="entry name" value="Periplasmic binding protein-like II"/>
    <property type="match status" value="1"/>
</dbReference>
<evidence type="ECO:0000313" key="7">
    <source>
        <dbReference type="Proteomes" id="UP000739538"/>
    </source>
</evidence>
<sequence>MAPASARTRLVVAAASSLTDVIGELESRYEALHPEIDIAPAFAGSGVHRIQIDRGAPIDVLVFASRGQVRPLVESGRVFAEDIHVVAGNQLVLVARAETRLGDFAELRSRPGLLVSAGDPVRVPAGEYAARLFEKRGWSPRLEGRLVPAENVRQVLRYVETGVVAAGLVYRTDALQSDDVVVVESFGPSDVGEVEVVAAPLRGSGHEDEAAKFVAYVASPEGREVWADRGFSVPGLGSTTPLPTASDGSAR</sequence>
<feature type="binding site" evidence="4">
    <location>
        <position position="17"/>
    </location>
    <ligand>
        <name>molybdate</name>
        <dbReference type="ChEBI" id="CHEBI:36264"/>
    </ligand>
</feature>
<keyword evidence="4" id="KW-0500">Molybdenum</keyword>
<evidence type="ECO:0000256" key="5">
    <source>
        <dbReference type="SAM" id="MobiDB-lite"/>
    </source>
</evidence>
<feature type="region of interest" description="Disordered" evidence="5">
    <location>
        <begin position="230"/>
        <end position="251"/>
    </location>
</feature>
<dbReference type="InterPro" id="IPR005950">
    <property type="entry name" value="ModA"/>
</dbReference>
<gene>
    <name evidence="6" type="primary">modA</name>
    <name evidence="6" type="ORF">KDA27_23480</name>
</gene>
<feature type="binding site" evidence="4">
    <location>
        <position position="125"/>
    </location>
    <ligand>
        <name>molybdate</name>
        <dbReference type="ChEBI" id="CHEBI:36264"/>
    </ligand>
</feature>
<dbReference type="GO" id="GO:0046872">
    <property type="term" value="F:metal ion binding"/>
    <property type="evidence" value="ECO:0007669"/>
    <property type="project" value="UniProtKB-KW"/>
</dbReference>
<dbReference type="PANTHER" id="PTHR30632">
    <property type="entry name" value="MOLYBDATE-BINDING PERIPLASMIC PROTEIN"/>
    <property type="match status" value="1"/>
</dbReference>
<name>A0A956NKF5_UNCEI</name>
<dbReference type="Pfam" id="PF13531">
    <property type="entry name" value="SBP_bac_11"/>
    <property type="match status" value="1"/>
</dbReference>
<proteinExistence type="inferred from homology"/>
<keyword evidence="3" id="KW-0732">Signal</keyword>
<feature type="binding site" evidence="4">
    <location>
        <position position="45"/>
    </location>
    <ligand>
        <name>molybdate</name>
        <dbReference type="ChEBI" id="CHEBI:36264"/>
    </ligand>
</feature>
<dbReference type="NCBIfam" id="TIGR01256">
    <property type="entry name" value="modA"/>
    <property type="match status" value="1"/>
</dbReference>
<dbReference type="AlphaFoldDB" id="A0A956NKF5"/>